<evidence type="ECO:0000313" key="8">
    <source>
        <dbReference type="Proteomes" id="UP000244948"/>
    </source>
</evidence>
<dbReference type="PANTHER" id="PTHR11496:SF102">
    <property type="entry name" value="ALCOHOL DEHYDROGENASE 4"/>
    <property type="match status" value="1"/>
</dbReference>
<comment type="cofactor">
    <cofactor evidence="1">
        <name>Fe cation</name>
        <dbReference type="ChEBI" id="CHEBI:24875"/>
    </cofactor>
</comment>
<keyword evidence="4" id="KW-0520">NAD</keyword>
<dbReference type="Proteomes" id="UP000244948">
    <property type="component" value="Unassembled WGS sequence"/>
</dbReference>
<evidence type="ECO:0000313" key="7">
    <source>
        <dbReference type="EMBL" id="PWD82597.1"/>
    </source>
</evidence>
<sequence length="391" mass="42381">MIKQTTLIPKTYHGWEVAKSLNTIIEPMNVRNILIVADPFLVSSGLITQITDSLKSYQLSFFTEIEPEPSLALGERIVNYTRNQNSDLVIGIGGGSALDLAKIAATLATHEGEVSRYLNLTGDLKPTHKGLPKIMIPTTSGTGSEVTNLAVLSLAHSKDVIASDHLLADIALLDPSLTVTVPPRVTAATGVDALTHAIEAYLSINADPITDQLALNAIELINQSLFNAYKNGEDQQARIQMSYGSYLAGIAFFNAGAGAVHALAYPLGGQFHISHGESNALLLPYVLTEIETSAQKRLAKIGEKMNLPLTGKSVSEAARVTILAIQSLLKSINIPSSLQFYEIKQQHLTNLATDAIKQQRLLVRTPKNLTENDIFRIYNAAWHGEIELLQN</sequence>
<evidence type="ECO:0000256" key="1">
    <source>
        <dbReference type="ARBA" id="ARBA00001962"/>
    </source>
</evidence>
<dbReference type="GO" id="GO:0004022">
    <property type="term" value="F:alcohol dehydrogenase (NAD+) activity"/>
    <property type="evidence" value="ECO:0007669"/>
    <property type="project" value="TreeGrafter"/>
</dbReference>
<dbReference type="SUPFAM" id="SSF56796">
    <property type="entry name" value="Dehydroquinate synthase-like"/>
    <property type="match status" value="1"/>
</dbReference>
<dbReference type="CDD" id="cd08551">
    <property type="entry name" value="Fe-ADH"/>
    <property type="match status" value="1"/>
</dbReference>
<dbReference type="AlphaFoldDB" id="A0A2U2AIY0"/>
<dbReference type="FunFam" id="3.40.50.1970:FF:000003">
    <property type="entry name" value="Alcohol dehydrogenase, iron-containing"/>
    <property type="match status" value="1"/>
</dbReference>
<dbReference type="InterPro" id="IPR056798">
    <property type="entry name" value="ADH_Fe_C"/>
</dbReference>
<dbReference type="EMBL" id="QEWR01000004">
    <property type="protein sequence ID" value="PWD82597.1"/>
    <property type="molecule type" value="Genomic_DNA"/>
</dbReference>
<dbReference type="Pfam" id="PF00465">
    <property type="entry name" value="Fe-ADH"/>
    <property type="match status" value="1"/>
</dbReference>
<dbReference type="Pfam" id="PF25137">
    <property type="entry name" value="ADH_Fe_C"/>
    <property type="match status" value="1"/>
</dbReference>
<accession>A0A2U2AIY0</accession>
<dbReference type="FunFam" id="1.20.1090.10:FF:000001">
    <property type="entry name" value="Aldehyde-alcohol dehydrogenase"/>
    <property type="match status" value="1"/>
</dbReference>
<name>A0A2U2AIY0_9GAMM</name>
<evidence type="ECO:0000256" key="3">
    <source>
        <dbReference type="ARBA" id="ARBA00023002"/>
    </source>
</evidence>
<comment type="caution">
    <text evidence="7">The sequence shown here is derived from an EMBL/GenBank/DDBJ whole genome shotgun (WGS) entry which is preliminary data.</text>
</comment>
<keyword evidence="3" id="KW-0560">Oxidoreductase</keyword>
<feature type="domain" description="Alcohol dehydrogenase iron-type/glycerol dehydrogenase GldA" evidence="5">
    <location>
        <begin position="10"/>
        <end position="175"/>
    </location>
</feature>
<dbReference type="Gene3D" id="1.20.1090.10">
    <property type="entry name" value="Dehydroquinate synthase-like - alpha domain"/>
    <property type="match status" value="1"/>
</dbReference>
<feature type="domain" description="Fe-containing alcohol dehydrogenase-like C-terminal" evidence="6">
    <location>
        <begin position="186"/>
        <end position="382"/>
    </location>
</feature>
<dbReference type="GO" id="GO:0046872">
    <property type="term" value="F:metal ion binding"/>
    <property type="evidence" value="ECO:0007669"/>
    <property type="project" value="InterPro"/>
</dbReference>
<proteinExistence type="inferred from homology"/>
<evidence type="ECO:0000256" key="2">
    <source>
        <dbReference type="ARBA" id="ARBA00007358"/>
    </source>
</evidence>
<keyword evidence="8" id="KW-1185">Reference proteome</keyword>
<evidence type="ECO:0000256" key="4">
    <source>
        <dbReference type="ARBA" id="ARBA00023027"/>
    </source>
</evidence>
<evidence type="ECO:0000259" key="5">
    <source>
        <dbReference type="Pfam" id="PF00465"/>
    </source>
</evidence>
<dbReference type="PROSITE" id="PS00913">
    <property type="entry name" value="ADH_IRON_1"/>
    <property type="match status" value="1"/>
</dbReference>
<organism evidence="7 8">
    <name type="scientific">Ignatzschineria indica</name>
    <dbReference type="NCBI Taxonomy" id="472583"/>
    <lineage>
        <taxon>Bacteria</taxon>
        <taxon>Pseudomonadati</taxon>
        <taxon>Pseudomonadota</taxon>
        <taxon>Gammaproteobacteria</taxon>
        <taxon>Cardiobacteriales</taxon>
        <taxon>Ignatzschineriaceae</taxon>
        <taxon>Ignatzschineria</taxon>
    </lineage>
</organism>
<comment type="similarity">
    <text evidence="2">Belongs to the iron-containing alcohol dehydrogenase family.</text>
</comment>
<protein>
    <submittedName>
        <fullName evidence="7">Alcohol dehydrogenase</fullName>
    </submittedName>
</protein>
<evidence type="ECO:0000259" key="6">
    <source>
        <dbReference type="Pfam" id="PF25137"/>
    </source>
</evidence>
<gene>
    <name evidence="7" type="ORF">DC082_08180</name>
</gene>
<dbReference type="PANTHER" id="PTHR11496">
    <property type="entry name" value="ALCOHOL DEHYDROGENASE"/>
    <property type="match status" value="1"/>
</dbReference>
<dbReference type="InterPro" id="IPR001670">
    <property type="entry name" value="ADH_Fe/GldA"/>
</dbReference>
<dbReference type="Gene3D" id="3.40.50.1970">
    <property type="match status" value="1"/>
</dbReference>
<dbReference type="RefSeq" id="WP_109236550.1">
    <property type="nucleotide sequence ID" value="NZ_BMXZ01000003.1"/>
</dbReference>
<reference evidence="7 8" key="1">
    <citation type="journal article" date="2018" name="Genome Announc.">
        <title>Ignatzschineria cameli sp. nov., isolated from necrotic foot tissue of dromedaries (Camelus dromedarius) and associated maggots (Wohlfahrtia species) in Dubai.</title>
        <authorList>
            <person name="Tsang C.C."/>
            <person name="Tang J.Y."/>
            <person name="Fong J.Y."/>
            <person name="Kinne J."/>
            <person name="Lee H.H."/>
            <person name="Joseph M."/>
            <person name="Jose S."/>
            <person name="Schuster R.K."/>
            <person name="Tang Y."/>
            <person name="Sivakumar S."/>
            <person name="Chen J.H."/>
            <person name="Teng J.L."/>
            <person name="Lau S.K."/>
            <person name="Wernery U."/>
            <person name="Woo P.C."/>
        </authorList>
    </citation>
    <scope>NUCLEOTIDE SEQUENCE [LARGE SCALE GENOMIC DNA]</scope>
    <source>
        <strain evidence="7 8">KCTC 22643</strain>
    </source>
</reference>
<dbReference type="InterPro" id="IPR039697">
    <property type="entry name" value="Alcohol_dehydrogenase_Fe"/>
</dbReference>
<dbReference type="InterPro" id="IPR018211">
    <property type="entry name" value="ADH_Fe_CS"/>
</dbReference>